<keyword evidence="10 11" id="KW-0030">Aminoacyl-tRNA synthetase</keyword>
<dbReference type="Gene3D" id="1.10.10.2330">
    <property type="match status" value="1"/>
</dbReference>
<keyword evidence="6 11" id="KW-0547">Nucleotide-binding</keyword>
<gene>
    <name evidence="11" type="primary">pheS</name>
    <name evidence="13" type="ORF">R6Y96_04180</name>
</gene>
<dbReference type="InterPro" id="IPR006195">
    <property type="entry name" value="aa-tRNA-synth_II"/>
</dbReference>
<reference evidence="13 14" key="1">
    <citation type="submission" date="2023-10" db="EMBL/GenBank/DDBJ databases">
        <title>The complete genome sequence of Methanoculleus receptaculi DSM 18860.</title>
        <authorList>
            <person name="Lai S.-J."/>
            <person name="You Y.-T."/>
            <person name="Chen S.-C."/>
        </authorList>
    </citation>
    <scope>NUCLEOTIDE SEQUENCE [LARGE SCALE GENOMIC DNA]</scope>
    <source>
        <strain evidence="13 14">DSM 18860</strain>
    </source>
</reference>
<keyword evidence="3 11" id="KW-0963">Cytoplasm</keyword>
<dbReference type="PANTHER" id="PTHR11538:SF40">
    <property type="entry name" value="PHENYLALANINE--TRNA LIGASE ALPHA SUBUNIT"/>
    <property type="match status" value="1"/>
</dbReference>
<dbReference type="AlphaFoldDB" id="A0AAX4FXC3"/>
<dbReference type="CDD" id="cd00496">
    <property type="entry name" value="PheRS_alpha_core"/>
    <property type="match status" value="1"/>
</dbReference>
<dbReference type="GO" id="GO:0000049">
    <property type="term" value="F:tRNA binding"/>
    <property type="evidence" value="ECO:0007669"/>
    <property type="project" value="InterPro"/>
</dbReference>
<dbReference type="SUPFAM" id="SSF55681">
    <property type="entry name" value="Class II aaRS and biotin synthetases"/>
    <property type="match status" value="1"/>
</dbReference>
<comment type="cofactor">
    <cofactor evidence="11">
        <name>Mg(2+)</name>
        <dbReference type="ChEBI" id="CHEBI:18420"/>
    </cofactor>
    <text evidence="11">Binds 2 magnesium ions per tetramer.</text>
</comment>
<dbReference type="Proteomes" id="UP001305652">
    <property type="component" value="Chromosome"/>
</dbReference>
<proteinExistence type="inferred from homology"/>
<keyword evidence="14" id="KW-1185">Reference proteome</keyword>
<comment type="subunit">
    <text evidence="11">Tetramer of two alpha and two beta subunits.</text>
</comment>
<evidence type="ECO:0000256" key="3">
    <source>
        <dbReference type="ARBA" id="ARBA00022490"/>
    </source>
</evidence>
<dbReference type="RefSeq" id="WP_318622262.1">
    <property type="nucleotide sequence ID" value="NZ_CP137642.1"/>
</dbReference>
<dbReference type="GO" id="GO:0004826">
    <property type="term" value="F:phenylalanine-tRNA ligase activity"/>
    <property type="evidence" value="ECO:0007669"/>
    <property type="project" value="UniProtKB-UniRule"/>
</dbReference>
<dbReference type="Gene3D" id="3.30.1370.240">
    <property type="match status" value="1"/>
</dbReference>
<dbReference type="Pfam" id="PF01409">
    <property type="entry name" value="tRNA-synt_2d"/>
    <property type="match status" value="1"/>
</dbReference>
<keyword evidence="9 11" id="KW-0648">Protein biosynthesis</keyword>
<dbReference type="FunFam" id="3.30.930.10:FF:000095">
    <property type="entry name" value="Phenylalanine--tRNA ligase alpha subunit"/>
    <property type="match status" value="1"/>
</dbReference>
<dbReference type="EMBL" id="CP137642">
    <property type="protein sequence ID" value="WOX58440.1"/>
    <property type="molecule type" value="Genomic_DNA"/>
</dbReference>
<evidence type="ECO:0000256" key="10">
    <source>
        <dbReference type="ARBA" id="ARBA00023146"/>
    </source>
</evidence>
<comment type="subcellular location">
    <subcellularLocation>
        <location evidence="1 11">Cytoplasm</location>
    </subcellularLocation>
</comment>
<evidence type="ECO:0000256" key="9">
    <source>
        <dbReference type="ARBA" id="ARBA00022917"/>
    </source>
</evidence>
<evidence type="ECO:0000256" key="1">
    <source>
        <dbReference type="ARBA" id="ARBA00004496"/>
    </source>
</evidence>
<feature type="binding site" evidence="11">
    <location>
        <position position="404"/>
    </location>
    <ligand>
        <name>Mg(2+)</name>
        <dbReference type="ChEBI" id="CHEBI:18420"/>
        <note>ligand shared with heterodimeric partner</note>
    </ligand>
</feature>
<dbReference type="SUPFAM" id="SSF46785">
    <property type="entry name" value="Winged helix' DNA-binding domain"/>
    <property type="match status" value="1"/>
</dbReference>
<dbReference type="GeneID" id="85732327"/>
<feature type="binding site" evidence="11">
    <location>
        <begin position="362"/>
        <end position="364"/>
    </location>
    <ligand>
        <name>L-phenylalanine</name>
        <dbReference type="ChEBI" id="CHEBI:58095"/>
    </ligand>
</feature>
<dbReference type="PANTHER" id="PTHR11538">
    <property type="entry name" value="PHENYLALANYL-TRNA SYNTHETASE"/>
    <property type="match status" value="1"/>
</dbReference>
<evidence type="ECO:0000256" key="6">
    <source>
        <dbReference type="ARBA" id="ARBA00022741"/>
    </source>
</evidence>
<accession>A0AAX4FXC3</accession>
<evidence type="ECO:0000313" key="13">
    <source>
        <dbReference type="EMBL" id="WOX58440.1"/>
    </source>
</evidence>
<evidence type="ECO:0000256" key="8">
    <source>
        <dbReference type="ARBA" id="ARBA00022842"/>
    </source>
</evidence>
<dbReference type="NCBIfam" id="NF003210">
    <property type="entry name" value="PRK04172.1"/>
    <property type="match status" value="1"/>
</dbReference>
<sequence>MELTQNEKKLLVALAPLGSADAAALAEKMNTRPEAVVQYANLARERGLVEVERDVTRRYRPTEEGLAYVGKGLPERQLFESFGEAIPMRDLQKHPLAKIGIGWMRRKGWITIRDGVVHKTGNAPPGPDEVAFARVGETGEIPADEEGVLDLVKRGLVREEDEVTYTISITPHGRALLAAGLDLREEVGTLTREQIISGAWESLPLRRYDVTKLPRRVYPGKTHPYQRLIDEMRRVLFDMGFAEMSGGVVQSSFWNFDALFQPQDHPAREMQDTFFLAERWPLPEGYERVREMHEHGGDTSSTGWGGRWSAEKAQQCVLRTHTTSLSIQHLAEHREPPVKAFCIGRVYRREAIDPTHLAEFEQLEGIVMDEGVNFRHLLGFLKEFYAKMGFDRVRFRPGYFPYTEPSVEPEVYVEGLGWVELGGAGIFREEVTAPFGIEHPVLAWGLGISRVAMLRLGLRDLRHLYRSDVEWIRETPIYGGGR</sequence>
<keyword evidence="5 11" id="KW-0479">Metal-binding</keyword>
<dbReference type="GO" id="GO:0005524">
    <property type="term" value="F:ATP binding"/>
    <property type="evidence" value="ECO:0007669"/>
    <property type="project" value="UniProtKB-UniRule"/>
</dbReference>
<dbReference type="GO" id="GO:0006432">
    <property type="term" value="P:phenylalanyl-tRNA aminoacylation"/>
    <property type="evidence" value="ECO:0007669"/>
    <property type="project" value="UniProtKB-UniRule"/>
</dbReference>
<dbReference type="InterPro" id="IPR036390">
    <property type="entry name" value="WH_DNA-bd_sf"/>
</dbReference>
<evidence type="ECO:0000256" key="2">
    <source>
        <dbReference type="ARBA" id="ARBA00006703"/>
    </source>
</evidence>
<keyword evidence="7 11" id="KW-0067">ATP-binding</keyword>
<evidence type="ECO:0000256" key="5">
    <source>
        <dbReference type="ARBA" id="ARBA00022723"/>
    </source>
</evidence>
<organism evidence="13 14">
    <name type="scientific">Methanoculleus receptaculi</name>
    <dbReference type="NCBI Taxonomy" id="394967"/>
    <lineage>
        <taxon>Archaea</taxon>
        <taxon>Methanobacteriati</taxon>
        <taxon>Methanobacteriota</taxon>
        <taxon>Stenosarchaea group</taxon>
        <taxon>Methanomicrobia</taxon>
        <taxon>Methanomicrobiales</taxon>
        <taxon>Methanomicrobiaceae</taxon>
        <taxon>Methanoculleus</taxon>
    </lineage>
</organism>
<evidence type="ECO:0000256" key="11">
    <source>
        <dbReference type="HAMAP-Rule" id="MF_00282"/>
    </source>
</evidence>
<dbReference type="InterPro" id="IPR022917">
    <property type="entry name" value="Phe_tRNA_ligase_alpha_bac/arc"/>
</dbReference>
<dbReference type="InterPro" id="IPR004529">
    <property type="entry name" value="Phe-tRNA-synth_IIc_asu"/>
</dbReference>
<keyword evidence="8 11" id="KW-0460">Magnesium</keyword>
<feature type="domain" description="Aminoacyl-transfer RNA synthetases class-II family profile" evidence="12">
    <location>
        <begin position="225"/>
        <end position="476"/>
    </location>
</feature>
<evidence type="ECO:0000313" key="14">
    <source>
        <dbReference type="Proteomes" id="UP001305652"/>
    </source>
</evidence>
<dbReference type="EC" id="6.1.1.20" evidence="11"/>
<evidence type="ECO:0000259" key="12">
    <source>
        <dbReference type="PROSITE" id="PS50862"/>
    </source>
</evidence>
<dbReference type="InterPro" id="IPR045864">
    <property type="entry name" value="aa-tRNA-synth_II/BPL/LPL"/>
</dbReference>
<protein>
    <recommendedName>
        <fullName evidence="11">Phenylalanine--tRNA ligase alpha subunit</fullName>
        <ecNumber evidence="11">6.1.1.20</ecNumber>
    </recommendedName>
    <alternativeName>
        <fullName evidence="11">Phenylalanyl-tRNA synthetase alpha subunit</fullName>
        <shortName evidence="11">PheRS</shortName>
    </alternativeName>
</protein>
<comment type="similarity">
    <text evidence="2 11">Belongs to the class-II aminoacyl-tRNA synthetase family. Phe-tRNA synthetase alpha subunit type 2 subfamily.</text>
</comment>
<dbReference type="KEGG" id="mrc:R6Y96_04180"/>
<dbReference type="PROSITE" id="PS50862">
    <property type="entry name" value="AA_TRNA_LIGASE_II"/>
    <property type="match status" value="1"/>
</dbReference>
<dbReference type="InterPro" id="IPR002319">
    <property type="entry name" value="Phenylalanyl-tRNA_Synthase"/>
</dbReference>
<feature type="binding site" evidence="11">
    <location>
        <position position="427"/>
    </location>
    <ligand>
        <name>L-phenylalanine</name>
        <dbReference type="ChEBI" id="CHEBI:58095"/>
    </ligand>
</feature>
<dbReference type="GO" id="GO:0000287">
    <property type="term" value="F:magnesium ion binding"/>
    <property type="evidence" value="ECO:0007669"/>
    <property type="project" value="UniProtKB-UniRule"/>
</dbReference>
<evidence type="ECO:0000256" key="7">
    <source>
        <dbReference type="ARBA" id="ARBA00022840"/>
    </source>
</evidence>
<dbReference type="Gene3D" id="1.10.10.2320">
    <property type="match status" value="1"/>
</dbReference>
<keyword evidence="4 11" id="KW-0436">Ligase</keyword>
<dbReference type="NCBIfam" id="TIGR00468">
    <property type="entry name" value="pheS"/>
    <property type="match status" value="1"/>
</dbReference>
<comment type="catalytic activity">
    <reaction evidence="11">
        <text>tRNA(Phe) + L-phenylalanine + ATP = L-phenylalanyl-tRNA(Phe) + AMP + diphosphate + H(+)</text>
        <dbReference type="Rhea" id="RHEA:19413"/>
        <dbReference type="Rhea" id="RHEA-COMP:9668"/>
        <dbReference type="Rhea" id="RHEA-COMP:9699"/>
        <dbReference type="ChEBI" id="CHEBI:15378"/>
        <dbReference type="ChEBI" id="CHEBI:30616"/>
        <dbReference type="ChEBI" id="CHEBI:33019"/>
        <dbReference type="ChEBI" id="CHEBI:58095"/>
        <dbReference type="ChEBI" id="CHEBI:78442"/>
        <dbReference type="ChEBI" id="CHEBI:78531"/>
        <dbReference type="ChEBI" id="CHEBI:456215"/>
        <dbReference type="EC" id="6.1.1.20"/>
    </reaction>
</comment>
<dbReference type="Gene3D" id="3.30.930.10">
    <property type="entry name" value="Bira Bifunctional Protein, Domain 2"/>
    <property type="match status" value="1"/>
</dbReference>
<evidence type="ECO:0000256" key="4">
    <source>
        <dbReference type="ARBA" id="ARBA00022598"/>
    </source>
</evidence>
<name>A0AAX4FXC3_9EURY</name>
<dbReference type="HAMAP" id="MF_00282">
    <property type="entry name" value="Phe_tRNA_synth_alpha2"/>
    <property type="match status" value="1"/>
</dbReference>
<feature type="binding site" evidence="11">
    <location>
        <position position="323"/>
    </location>
    <ligand>
        <name>L-phenylalanine</name>
        <dbReference type="ChEBI" id="CHEBI:58095"/>
    </ligand>
</feature>
<dbReference type="GO" id="GO:0005737">
    <property type="term" value="C:cytoplasm"/>
    <property type="evidence" value="ECO:0007669"/>
    <property type="project" value="UniProtKB-SubCell"/>
</dbReference>
<feature type="binding site" evidence="11">
    <location>
        <position position="402"/>
    </location>
    <ligand>
        <name>L-phenylalanine</name>
        <dbReference type="ChEBI" id="CHEBI:58095"/>
    </ligand>
</feature>